<proteinExistence type="predicted"/>
<evidence type="ECO:0000259" key="2">
    <source>
        <dbReference type="Pfam" id="PF07883"/>
    </source>
</evidence>
<dbReference type="PANTHER" id="PTHR35848:SF6">
    <property type="entry name" value="CUPIN TYPE-2 DOMAIN-CONTAINING PROTEIN"/>
    <property type="match status" value="1"/>
</dbReference>
<dbReference type="InterPro" id="IPR011051">
    <property type="entry name" value="RmlC_Cupin_sf"/>
</dbReference>
<feature type="domain" description="Cupin type-2" evidence="2">
    <location>
        <begin position="43"/>
        <end position="109"/>
    </location>
</feature>
<reference evidence="3" key="1">
    <citation type="submission" date="2020-10" db="EMBL/GenBank/DDBJ databases">
        <authorList>
            <person name="Gilroy R."/>
        </authorList>
    </citation>
    <scope>NUCLEOTIDE SEQUENCE</scope>
    <source>
        <strain evidence="3">CHK160-1198</strain>
    </source>
</reference>
<evidence type="ECO:0000256" key="1">
    <source>
        <dbReference type="ARBA" id="ARBA00022723"/>
    </source>
</evidence>
<keyword evidence="1" id="KW-0479">Metal-binding</keyword>
<dbReference type="Pfam" id="PF07883">
    <property type="entry name" value="Cupin_2"/>
    <property type="match status" value="1"/>
</dbReference>
<dbReference type="GO" id="GO:0046872">
    <property type="term" value="F:metal ion binding"/>
    <property type="evidence" value="ECO:0007669"/>
    <property type="project" value="UniProtKB-KW"/>
</dbReference>
<dbReference type="InterPro" id="IPR051610">
    <property type="entry name" value="GPI/OXD"/>
</dbReference>
<comment type="caution">
    <text evidence="3">The sequence shown here is derived from an EMBL/GenBank/DDBJ whole genome shotgun (WGS) entry which is preliminary data.</text>
</comment>
<evidence type="ECO:0000313" key="3">
    <source>
        <dbReference type="EMBL" id="HIU64542.1"/>
    </source>
</evidence>
<protein>
    <submittedName>
        <fullName evidence="3">Cupin domain-containing protein</fullName>
    </submittedName>
</protein>
<dbReference type="PANTHER" id="PTHR35848">
    <property type="entry name" value="OXALATE-BINDING PROTEIN"/>
    <property type="match status" value="1"/>
</dbReference>
<dbReference type="InterPro" id="IPR014710">
    <property type="entry name" value="RmlC-like_jellyroll"/>
</dbReference>
<gene>
    <name evidence="3" type="ORF">IAB06_05875</name>
</gene>
<name>A0A9D1MQW3_9FIRM</name>
<accession>A0A9D1MQW3</accession>
<organism evidence="3 4">
    <name type="scientific">Candidatus Avacidaminococcus intestinavium</name>
    <dbReference type="NCBI Taxonomy" id="2840684"/>
    <lineage>
        <taxon>Bacteria</taxon>
        <taxon>Bacillati</taxon>
        <taxon>Bacillota</taxon>
        <taxon>Negativicutes</taxon>
        <taxon>Acidaminococcales</taxon>
        <taxon>Acidaminococcaceae</taxon>
        <taxon>Acidaminococcaceae incertae sedis</taxon>
        <taxon>Candidatus Avacidaminococcus</taxon>
    </lineage>
</organism>
<dbReference type="CDD" id="cd02221">
    <property type="entry name" value="cupin_TM1287-like"/>
    <property type="match status" value="1"/>
</dbReference>
<reference evidence="3" key="2">
    <citation type="journal article" date="2021" name="PeerJ">
        <title>Extensive microbial diversity within the chicken gut microbiome revealed by metagenomics and culture.</title>
        <authorList>
            <person name="Gilroy R."/>
            <person name="Ravi A."/>
            <person name="Getino M."/>
            <person name="Pursley I."/>
            <person name="Horton D.L."/>
            <person name="Alikhan N.F."/>
            <person name="Baker D."/>
            <person name="Gharbi K."/>
            <person name="Hall N."/>
            <person name="Watson M."/>
            <person name="Adriaenssens E.M."/>
            <person name="Foster-Nyarko E."/>
            <person name="Jarju S."/>
            <person name="Secka A."/>
            <person name="Antonio M."/>
            <person name="Oren A."/>
            <person name="Chaudhuri R.R."/>
            <person name="La Ragione R."/>
            <person name="Hildebrand F."/>
            <person name="Pallen M.J."/>
        </authorList>
    </citation>
    <scope>NUCLEOTIDE SEQUENCE</scope>
    <source>
        <strain evidence="3">CHK160-1198</strain>
    </source>
</reference>
<evidence type="ECO:0000313" key="4">
    <source>
        <dbReference type="Proteomes" id="UP000824099"/>
    </source>
</evidence>
<dbReference type="Gene3D" id="2.60.120.10">
    <property type="entry name" value="Jelly Rolls"/>
    <property type="match status" value="1"/>
</dbReference>
<sequence>MPIFTEKNITVCQNRFGGKGEVHIEHLLDEQVYNGKVTMYAKITLKPGCSLGYHQHSGNSETYAFLSGSGLYNNNGELVSITAGDTTFTPSGESHAIENTGNDNLIFMALIVSDN</sequence>
<dbReference type="InterPro" id="IPR013096">
    <property type="entry name" value="Cupin_2"/>
</dbReference>
<dbReference type="SUPFAM" id="SSF51182">
    <property type="entry name" value="RmlC-like cupins"/>
    <property type="match status" value="1"/>
</dbReference>
<dbReference type="AlphaFoldDB" id="A0A9D1MQW3"/>
<dbReference type="Proteomes" id="UP000824099">
    <property type="component" value="Unassembled WGS sequence"/>
</dbReference>
<dbReference type="EMBL" id="DVNI01000096">
    <property type="protein sequence ID" value="HIU64542.1"/>
    <property type="molecule type" value="Genomic_DNA"/>
</dbReference>